<feature type="signal peptide" evidence="4">
    <location>
        <begin position="1"/>
        <end position="18"/>
    </location>
</feature>
<feature type="transmembrane region" description="Helical" evidence="3">
    <location>
        <begin position="4334"/>
        <end position="4354"/>
    </location>
</feature>
<feature type="transmembrane region" description="Helical" evidence="3">
    <location>
        <begin position="4597"/>
        <end position="4616"/>
    </location>
</feature>
<dbReference type="InterPro" id="IPR014756">
    <property type="entry name" value="Ig_E-set"/>
</dbReference>
<keyword evidence="3" id="KW-0472">Membrane</keyword>
<dbReference type="InterPro" id="IPR013783">
    <property type="entry name" value="Ig-like_fold"/>
</dbReference>
<feature type="region of interest" description="Disordered" evidence="2">
    <location>
        <begin position="4887"/>
        <end position="4913"/>
    </location>
</feature>
<dbReference type="Gene3D" id="2.10.50.10">
    <property type="entry name" value="Tumor Necrosis Factor Receptor, subunit A, domain 2"/>
    <property type="match status" value="9"/>
</dbReference>
<dbReference type="SMART" id="SM00112">
    <property type="entry name" value="CA"/>
    <property type="match status" value="8"/>
</dbReference>
<dbReference type="PANTHER" id="PTHR46967">
    <property type="entry name" value="INSULIN-LIKE GROWTH FACTOR BINDING PROTEIN,N-TERMINAL"/>
    <property type="match status" value="1"/>
</dbReference>
<evidence type="ECO:0000256" key="3">
    <source>
        <dbReference type="SAM" id="Phobius"/>
    </source>
</evidence>
<comment type="caution">
    <text evidence="6">The sequence shown here is derived from an EMBL/GenBank/DDBJ whole genome shotgun (WGS) entry which is preliminary data.</text>
</comment>
<feature type="non-terminal residue" evidence="6">
    <location>
        <position position="1"/>
    </location>
</feature>
<evidence type="ECO:0000256" key="4">
    <source>
        <dbReference type="SAM" id="SignalP"/>
    </source>
</evidence>
<feature type="domain" description="Cadherin" evidence="5">
    <location>
        <begin position="2060"/>
        <end position="2198"/>
    </location>
</feature>
<evidence type="ECO:0000259" key="5">
    <source>
        <dbReference type="PROSITE" id="PS50268"/>
    </source>
</evidence>
<keyword evidence="4" id="KW-0732">Signal</keyword>
<feature type="transmembrane region" description="Helical" evidence="3">
    <location>
        <begin position="4421"/>
        <end position="4443"/>
    </location>
</feature>
<dbReference type="InterPro" id="IPR002909">
    <property type="entry name" value="IPT_dom"/>
</dbReference>
<dbReference type="SMART" id="SM01411">
    <property type="entry name" value="Ephrin_rec_like"/>
    <property type="match status" value="20"/>
</dbReference>
<feature type="transmembrane region" description="Helical" evidence="3">
    <location>
        <begin position="4622"/>
        <end position="4640"/>
    </location>
</feature>
<evidence type="ECO:0000256" key="2">
    <source>
        <dbReference type="SAM" id="MobiDB-lite"/>
    </source>
</evidence>
<dbReference type="SMART" id="SM00429">
    <property type="entry name" value="IPT"/>
    <property type="match status" value="1"/>
</dbReference>
<dbReference type="CDD" id="cd00185">
    <property type="entry name" value="TNFRSF"/>
    <property type="match status" value="1"/>
</dbReference>
<evidence type="ECO:0000256" key="1">
    <source>
        <dbReference type="SAM" id="Coils"/>
    </source>
</evidence>
<dbReference type="PANTHER" id="PTHR46967:SF2">
    <property type="entry name" value="SUSHI, VON WILLEBRAND FACTOR TYPE A, EGF AND PENTRAXIN DOMAIN-CONTAINING PROTEIN 1-LIKE"/>
    <property type="match status" value="1"/>
</dbReference>
<feature type="domain" description="Cadherin" evidence="5">
    <location>
        <begin position="1481"/>
        <end position="1564"/>
    </location>
</feature>
<feature type="domain" description="Cadherin" evidence="5">
    <location>
        <begin position="1575"/>
        <end position="1677"/>
    </location>
</feature>
<sequence>PPLLLLLLLLSLLSLSSATGGCSDSNSCGSGCTYYQEPYNCDYYTSVDCSGWCQFWNCCDSNYPGYWTSRTCYYDRCQPVTVGYYSPNNNNQATACGRGRYGVALAASYNACPVCASGKYQTSSAQTSCNGNCPSGKYISDNGSNEYEHDQSGDCDTCPSGKYAYGSGNGVCTTCLFGTFSPLSGASGCENCPAGTYIGNANYAYHNAASDCGVCPAGRYSGAGHGALECTECPAGTYLTASSDSANHASVSQCQPCAAGKYQSSTGSGACIDCPAGTSRLQEGATAAGDCTTCPRGQYSSAASPTCTTCGEGKYALAAGGTSSAACEKCPTGRYNSAGTALYANHDSVDDCSICAAGTANAVLGSDSATACVPCAAGSYSNQMASSCTDCPAGKVSASTGTAGVSDSDNDCSQCAAGTYAVVTTCVGCPAGTVSSGTSDSASSCSSCGLGQYTTTGQSCTVCPAGRYSDAIEPKTACTQCPTGKFNSAGTSSSSDHDNLSDCDSCPAGRYGSSLGMSVCSACPAGTFAPPGSLGFILDSQCTVCPAGTYSLGGVTACTSCAEGTFLAASSTAFAARSLHDQASDCTSCPEGTYTDTQGASYCDICGGGEYQDVVGQVACQSCPVGKFIADAGSAASLHASPTDCAVCPSGKYTAAVRTTTCTDCVPSKYLTDPATSADLHDASGDCSTCASGSFSLSAAPTCTACPAGTYLDGAGTSVEACLACPRGTASNSLGVTSCTVCGAGTYADTSGLTSCSLCAAGTYLADMSSLGLSRSALIDAHNDPTDCASCDAGKISVSGQPSCSACDAGQESNDERTSCVSCGPGKHAPTSASPACVDCAAGKYSSTGGVQCNVCESGKATNLIGQTSCEECAAGFFSSNVGLEFLTTCDVCEAGTYSSTDGAFGSCTACLNPYYQANSGAFSCDPCPAGESSGTAQTECSLCGGVIVDGTCVECTPGQFAQRTSADPRCVDCYGGSMSSGGGTLTCTPCPAGQFSFSTTTSSECSSGCDECRFCEAGKFSTFASASCEECPAGTISSAAASSCVECDAGKFASDLGSTSCSDCAPGTYSGGSASACTDCIGGKISVAAASSCTNCPAGKYSSAATSLTTCTQCGLGTYADNDGMGSCVSCLSGKYADATSDGTACTNCASGTFSTGGASSCESCAAGKSSIENSYICYDCSAGSYSSSGDATCTPCSAGKYSAFASSPTCSDCTPGYYCDQGSSSAEQFKCGEADIAEGQPTSVYCVEGSVQPTDTSNGVVSVGYYSTPTFVDADVRQAQIACPASYYCFQGLKMPYLEWSTVCSSATSTSTIEVTEAVTGSASTSILTYESTKNSEILAGALVLQSTEYSAVSVVDKNPENLCALTVENLQFAGGALTISGPIDYETCKTGVTVGVQAAGTFTGCETGSIQPSCNDQQSETCFIDIKVNNLNESPYWLTPQFIEPLQACYLEDLVFHVAEGTAEYVEFGEELESCVGDPDESDTVTFSVVADSGNPKDGSALFDVKNCGGKLFVRAGATLAFDMDSDNLYEVIVRATDQGGESADQLVSVQMTNTNDMPYFDPDVSGTVFAVNENQEKGTLVVARDALLGDDYVVFALDSDRDTLTYTLENNDADGALTVTSDGHIVTNQIFDFEVKAAYYFRLTVTDNDPATIPVVSELFKVEVGDVNDVPYFANDVTSVRYIFPETATGETEPASTTVQGQRLANLATLAGDQDATDTFLAETLSYTLENTDGSSSTDFAIAVDDTTKEPWIVVTRDTTATPFDFESATKAWTLVLRVADDEPSSPDPLLVYLELSNVNEPPEFDGATSAKVMETVCAQSSYTDDDDAVYSPISNGDLVATIVTFDPDEGQQSYMSITNPDSVPFTVSSGNAATCDDGTAGCVSFQLILSGALNFEERDEHTVALEISDGQKMLSGDFTVTVLNCNEAPALTKSADQVWTVTENTNAMTGPALTYVDGDDTDTETQGKIFTVEAGGTGAFTFEIDDDGAISVAEGESVDYERVSIYTILVSITDVATTPAGILGSHEKSESVTYTITVVDENEAPYFSPSPLTPLTEGAEAGDTVGVFAANDPDAENPTPETISYSISSHDYNKNGGSMSDCTLPADAPTQNENGYDCCLDEDVFEVALQDEDSGDWRGVVKMKSDLTGSPLQNKAGCLIQVQVQATDKGGLNAATPLTYVFEIVDSNEAPEIEDQTFGGPGSAITINENAVGINTIVNGTVIVPAGDIVASDEDDGHLETLKWFILNEKQSWDAASDNLDRFEMDQATGAIYAGEHASLLDYETQDTYEIQVQVVDEGNMFGFATITLILSDVNESPQFSSSRPRLEIGELTDNDSIDILIPGELTASDPDAADVKGLTFSIPDDPDFPFRLENVANDGDTQNSARFYLKAGEKIDHETTESYKVEVTVSDTNSPVPNTNVSPMEGFSEEELKQYTLEVEIHILDENEPPEWDAGSPPTEFYAAEDQSGVVGNVKVTDPEEDAVEYKLYDGVNTDTEHEGLLTIDSSTGDLRMLPETVFDYETTTEYRFTVTVTESGREEPSDDCTECANVLQSTFTLHIVDVNDMYIESVEPQRLLTAGNEDVVFTGREFGPVDPSASVAIEAIYYGSDGVVYIADDCGYVTPGQTDPYEKRDNTKIKCKSVPGVGRFHEWNITVASIGTEKWTVMAGIERDLQTSYDPPEVSLVANAAAMPTDGGVEVTLTGVNFGPLYKDCTLGPTCENYPVGVSFACNDICSPDEFDEDTGELVPRSCSLADGVACDRNPELYISDAVEVYYGPEGNDKKYQCKNAKVVEAGTKVTCDSDAGVGSGFHWKVKVGSKEPGAKLTDQTSQYSVPSFDYPESSYAPPTLLSASAAALPNNAATDTTDITFTGTNFGIDGAEIEIHYGGENADKYVSTSCVVTVPHEAVTCASVPGVGKDLKFKMLVAGIASDIVTSDIAYTPPVIKAPDGMDVAVTGQGALDAKTAGGQEINIFGANFGPAGDADAPSMVYGVFDELGYTATDCFVANSYNKITCMSVAGTGFGHHAQVEVGGLLSEVYAAEIAYARPSVHYFEPVWEKKIPIDEGGKTPGADWIIIHGENFGEVVHNGIDRISYGPNGVEYKPCVGADHEDCSCDVIEDHTQIRCNTTEGSGKQHRWIVKIDGQNSTVSTTSYDRPSIDSVTGDGAVDASADGGQDVVITGRNFGPSQEKIESVTYGPSGQEFTAVDCVRVSHYEITCKTSAGLGSGLRWLVAVDGQLSDLSEASTNYMQPNIDSIVESVGDTKGGSTHILTGDNLGKYVTGSFVEVMLDDEVVELAPGITRAIQSAGDPGRSLVERDLDTGKDFVQLVLPEMTKLSQVKSIKLNVGHKQFNVAQLSNSLGFTYNDPEIRTVENIEADPIMSQATTDLVIRGVNFGREEYAEIYIDGVKQESAGADALAQGVNGWDHETVTVKFIGTSGNVFVKVGDVVSNHMMFNKSSPILVMEEPYVPRAEGYTTRGVTEDGDAMLTLAGCYFQSIESNLQVLVGGVDCPIVEGSLEEMVLDMPGFCTGSSARVRKVVCNVPEGTGAENEVVLLRSGNPNFSGNGTLNLAYLPPTVTSYEPTLVSTKGGTVTVTGANFGDDVDKVTVEMGQVSLAVDADTFSHEHMEVAIPPGEGTPKDFKITVDGQTWITDKDDDVVPRYYFPIVSEVDPELIDTTGGSVDLTGQYFGRDGGAEVDLVVAQEGGGWASQGFDIEILSMTHESMSLEVGAGQGNTLIALNVSGNVARERLAYKPPSIDIDGDVVVVTNGGEEVVFTGLNFGIGVDYAVEIRESSAYDDAASPFDSAPGSNKAQFPMRFEDGDPEIADFSHTGLTFTTPEGQNERDDDLELVLIVAGQESNIVPFNFGRPEIVNVTMCFGEKLSLVYELECVPNDDDMLVPLGDDCDPFAEGGCGLNTDGGYTLALFGNNFGDPEAGVQSVFFGDQQLIHKDIEQPPGSVPVSEVVYISHNEIHIKVPPGVGVDIPVAVKVGERSSDSATFSYDPPFVEEINPERPNAAGDVITINGVNFGSTSALAGNIMIMVGQTKYEEETQEEYVHWVDCPPPTFGDITFPIWQQKGTGTPYLWCALPEVTVGPKQLLVSVAGRNVTLEKEVSQLVPKCVATYYGQQEDAVFWGPNLDMCAEDCTLSSERCIDSWDDVWRNHSRSECEDEKHCTVVTELTGAVKNCTVLSRQDEYCRPCPGGASCEVNTQFDEEPVSMEGYWRLDRPATEEFCGEDFEWRKHRSTCYEVMPCQPFAACVGDNTCAYGYTGTKCESCCDMMHRYIKDEYGNTVANPECYDEEGEQIKFFRQYGECAPCPSNPWMIVAILVGGATFGGTIAYIMKKNRVSLGIFSIAVDYLQILALLSATKTPWPQVILDLYTWLSAFNFNINVTAPECAFELAYEDKWRMIMIMPGFLLGAIFVYNYAMIFVNKTILNKHGKDIFAHSHRTIGIGVTVMYYIYLSLSMNALEVFNCSTVELEDPLTGEIVSDGKMYMSETNWVCYEKGSLQVSLIPYACIGLGVYTLGYPLFCAFILLNPERARLARQDQILRANDMGFTKKDNPHCWEFRQRFGKLYYYFKPNKWYWVLVVLFRKFAIATISLMFRANATFQMCMIVLAIFCSSVVQVKAQPYMSMAEREDVLKEHSDALDEFTEEIEKRRGNSYIKENSKKVKLGEATTAIELTQAAASYFWNYNTVETVLLSSSILVNLFGIMFESQFLKEGTPLYEMLANITLITIIVSLIYVFLVVWSEIVVAIFPKADCGNMLARCFGKHVDEEDITTGRKTDTLGLELKDLEFSNNPMFAAKGGTEDYDLDEKQMARLVKSHPDFIKLADTVKDLTTQLREAKKNASTAPSEGKTKFKMLVHKAKKGFDNDASKKSGVGGSNASGLGASNASGLGASTASFRTADSVSSLGSAASGAPPPAGSSKQFKYDGGS</sequence>
<feature type="domain" description="Cadherin" evidence="5">
    <location>
        <begin position="1841"/>
        <end position="1936"/>
    </location>
</feature>
<dbReference type="InterPro" id="IPR015919">
    <property type="entry name" value="Cadherin-like_sf"/>
</dbReference>
<keyword evidence="3" id="KW-0812">Transmembrane</keyword>
<dbReference type="EMBL" id="BRYB01001212">
    <property type="protein sequence ID" value="GMI20634.1"/>
    <property type="molecule type" value="Genomic_DNA"/>
</dbReference>
<dbReference type="SMART" id="SM00261">
    <property type="entry name" value="FU"/>
    <property type="match status" value="8"/>
</dbReference>
<feature type="domain" description="Cadherin" evidence="5">
    <location>
        <begin position="2477"/>
        <end position="2581"/>
    </location>
</feature>
<dbReference type="Proteomes" id="UP001165060">
    <property type="component" value="Unassembled WGS sequence"/>
</dbReference>
<feature type="region of interest" description="Disordered" evidence="2">
    <location>
        <begin position="4925"/>
        <end position="4951"/>
    </location>
</feature>
<feature type="coiled-coil region" evidence="1">
    <location>
        <begin position="4648"/>
        <end position="4675"/>
    </location>
</feature>
<evidence type="ECO:0000313" key="6">
    <source>
        <dbReference type="EMBL" id="GMI20634.1"/>
    </source>
</evidence>
<dbReference type="Pfam" id="PF07699">
    <property type="entry name" value="Ephrin_rec_like"/>
    <property type="match status" value="1"/>
</dbReference>
<feature type="compositionally biased region" description="Low complexity" evidence="2">
    <location>
        <begin position="4925"/>
        <end position="4934"/>
    </location>
</feature>
<feature type="chain" id="PRO_5046106134" description="Cadherin domain-containing protein" evidence="4">
    <location>
        <begin position="19"/>
        <end position="4951"/>
    </location>
</feature>
<feature type="transmembrane region" description="Helical" evidence="3">
    <location>
        <begin position="4526"/>
        <end position="4549"/>
    </location>
</feature>
<dbReference type="Pfam" id="PF01833">
    <property type="entry name" value="TIG"/>
    <property type="match status" value="1"/>
</dbReference>
<dbReference type="SUPFAM" id="SSF49313">
    <property type="entry name" value="Cadherin-like"/>
    <property type="match status" value="4"/>
</dbReference>
<dbReference type="SUPFAM" id="SSF57184">
    <property type="entry name" value="Growth factor receptor domain"/>
    <property type="match status" value="8"/>
</dbReference>
<keyword evidence="7" id="KW-1185">Reference proteome</keyword>
<feature type="domain" description="Cadherin" evidence="5">
    <location>
        <begin position="1945"/>
        <end position="2052"/>
    </location>
</feature>
<accession>A0ABQ6M6Q8</accession>
<proteinExistence type="predicted"/>
<dbReference type="InterPro" id="IPR006212">
    <property type="entry name" value="Furin_repeat"/>
</dbReference>
<dbReference type="PROSITE" id="PS50268">
    <property type="entry name" value="CADHERIN_2"/>
    <property type="match status" value="9"/>
</dbReference>
<dbReference type="InterPro" id="IPR002126">
    <property type="entry name" value="Cadherin-like_dom"/>
</dbReference>
<name>A0ABQ6M6Q8_9STRA</name>
<feature type="domain" description="Cadherin" evidence="5">
    <location>
        <begin position="2225"/>
        <end position="2325"/>
    </location>
</feature>
<feature type="transmembrane region" description="Helical" evidence="3">
    <location>
        <begin position="4742"/>
        <end position="4763"/>
    </location>
</feature>
<feature type="transmembrane region" description="Helical" evidence="3">
    <location>
        <begin position="4361"/>
        <end position="4379"/>
    </location>
</feature>
<keyword evidence="3" id="KW-1133">Transmembrane helix</keyword>
<dbReference type="SUPFAM" id="SSF81296">
    <property type="entry name" value="E set domains"/>
    <property type="match status" value="2"/>
</dbReference>
<dbReference type="InterPro" id="IPR009030">
    <property type="entry name" value="Growth_fac_rcpt_cys_sf"/>
</dbReference>
<feature type="domain" description="Cadherin" evidence="5">
    <location>
        <begin position="1695"/>
        <end position="1809"/>
    </location>
</feature>
<evidence type="ECO:0000313" key="7">
    <source>
        <dbReference type="Proteomes" id="UP001165060"/>
    </source>
</evidence>
<dbReference type="Gene3D" id="2.60.40.10">
    <property type="entry name" value="Immunoglobulins"/>
    <property type="match status" value="3"/>
</dbReference>
<feature type="transmembrane region" description="Helical" evidence="3">
    <location>
        <begin position="4455"/>
        <end position="4474"/>
    </location>
</feature>
<feature type="domain" description="Cadherin" evidence="5">
    <location>
        <begin position="2329"/>
        <end position="2458"/>
    </location>
</feature>
<keyword evidence="1" id="KW-0175">Coiled coil</keyword>
<feature type="compositionally biased region" description="Low complexity" evidence="2">
    <location>
        <begin position="4901"/>
        <end position="4913"/>
    </location>
</feature>
<reference evidence="6 7" key="1">
    <citation type="journal article" date="2023" name="Commun. Biol.">
        <title>Genome analysis of Parmales, the sister group of diatoms, reveals the evolutionary specialization of diatoms from phago-mixotrophs to photoautotrophs.</title>
        <authorList>
            <person name="Ban H."/>
            <person name="Sato S."/>
            <person name="Yoshikawa S."/>
            <person name="Yamada K."/>
            <person name="Nakamura Y."/>
            <person name="Ichinomiya M."/>
            <person name="Sato N."/>
            <person name="Blanc-Mathieu R."/>
            <person name="Endo H."/>
            <person name="Kuwata A."/>
            <person name="Ogata H."/>
        </authorList>
    </citation>
    <scope>NUCLEOTIDE SEQUENCE [LARGE SCALE GENOMIC DNA]</scope>
</reference>
<feature type="transmembrane region" description="Helical" evidence="3">
    <location>
        <begin position="4712"/>
        <end position="4730"/>
    </location>
</feature>
<dbReference type="CDD" id="cd11304">
    <property type="entry name" value="Cadherin_repeat"/>
    <property type="match status" value="5"/>
</dbReference>
<dbReference type="Gene3D" id="2.60.40.60">
    <property type="entry name" value="Cadherins"/>
    <property type="match status" value="7"/>
</dbReference>
<gene>
    <name evidence="6" type="ORF">TeGR_g4011</name>
</gene>
<dbReference type="InterPro" id="IPR011641">
    <property type="entry name" value="Tyr-kin_ephrin_A/B_rcpt-like"/>
</dbReference>
<protein>
    <recommendedName>
        <fullName evidence="5">Cadherin domain-containing protein</fullName>
    </recommendedName>
</protein>
<organism evidence="6 7">
    <name type="scientific">Tetraparma gracilis</name>
    <dbReference type="NCBI Taxonomy" id="2962635"/>
    <lineage>
        <taxon>Eukaryota</taxon>
        <taxon>Sar</taxon>
        <taxon>Stramenopiles</taxon>
        <taxon>Ochrophyta</taxon>
        <taxon>Bolidophyceae</taxon>
        <taxon>Parmales</taxon>
        <taxon>Triparmaceae</taxon>
        <taxon>Tetraparma</taxon>
    </lineage>
</organism>